<protein>
    <submittedName>
        <fullName evidence="3">Uncharacterized protein</fullName>
    </submittedName>
</protein>
<name>A0A8T0NNX8_PANVG</name>
<proteinExistence type="predicted"/>
<keyword evidence="2" id="KW-0472">Membrane</keyword>
<evidence type="ECO:0000256" key="1">
    <source>
        <dbReference type="SAM" id="MobiDB-lite"/>
    </source>
</evidence>
<keyword evidence="4" id="KW-1185">Reference proteome</keyword>
<gene>
    <name evidence="3" type="ORF">PVAP13_9KG411301</name>
</gene>
<keyword evidence="2" id="KW-1133">Transmembrane helix</keyword>
<reference evidence="3" key="1">
    <citation type="submission" date="2020-05" db="EMBL/GenBank/DDBJ databases">
        <title>WGS assembly of Panicum virgatum.</title>
        <authorList>
            <person name="Lovell J.T."/>
            <person name="Jenkins J."/>
            <person name="Shu S."/>
            <person name="Juenger T.E."/>
            <person name="Schmutz J."/>
        </authorList>
    </citation>
    <scope>NUCLEOTIDE SEQUENCE</scope>
    <source>
        <strain evidence="3">AP13</strain>
    </source>
</reference>
<dbReference type="EMBL" id="CM029053">
    <property type="protein sequence ID" value="KAG2551671.1"/>
    <property type="molecule type" value="Genomic_DNA"/>
</dbReference>
<evidence type="ECO:0000256" key="2">
    <source>
        <dbReference type="SAM" id="Phobius"/>
    </source>
</evidence>
<feature type="transmembrane region" description="Helical" evidence="2">
    <location>
        <begin position="191"/>
        <end position="209"/>
    </location>
</feature>
<comment type="caution">
    <text evidence="3">The sequence shown here is derived from an EMBL/GenBank/DDBJ whole genome shotgun (WGS) entry which is preliminary data.</text>
</comment>
<dbReference type="Proteomes" id="UP000823388">
    <property type="component" value="Chromosome 9K"/>
</dbReference>
<accession>A0A8T0NNX8</accession>
<dbReference type="AlphaFoldDB" id="A0A8T0NNX8"/>
<organism evidence="3 4">
    <name type="scientific">Panicum virgatum</name>
    <name type="common">Blackwell switchgrass</name>
    <dbReference type="NCBI Taxonomy" id="38727"/>
    <lineage>
        <taxon>Eukaryota</taxon>
        <taxon>Viridiplantae</taxon>
        <taxon>Streptophyta</taxon>
        <taxon>Embryophyta</taxon>
        <taxon>Tracheophyta</taxon>
        <taxon>Spermatophyta</taxon>
        <taxon>Magnoliopsida</taxon>
        <taxon>Liliopsida</taxon>
        <taxon>Poales</taxon>
        <taxon>Poaceae</taxon>
        <taxon>PACMAD clade</taxon>
        <taxon>Panicoideae</taxon>
        <taxon>Panicodae</taxon>
        <taxon>Paniceae</taxon>
        <taxon>Panicinae</taxon>
        <taxon>Panicum</taxon>
        <taxon>Panicum sect. Hiantes</taxon>
    </lineage>
</organism>
<evidence type="ECO:0000313" key="3">
    <source>
        <dbReference type="EMBL" id="KAG2551671.1"/>
    </source>
</evidence>
<feature type="region of interest" description="Disordered" evidence="1">
    <location>
        <begin position="29"/>
        <end position="67"/>
    </location>
</feature>
<evidence type="ECO:0000313" key="4">
    <source>
        <dbReference type="Proteomes" id="UP000823388"/>
    </source>
</evidence>
<keyword evidence="2" id="KW-0812">Transmembrane</keyword>
<sequence>MPAEPPCMVGAVALSCGSPEQPRAAAERLLRGATAHPLAAGAGGQRRTPSRPGSSPPHGMPERPPVDGDGSSVWLGSFLRVAAVHLRPLPALVLSPVLVHSRLLSSPPALMLLTGVAFSSALALAKQVVVDVLHRREPPGPWITRPVVLNARQLKDSRDKEQHTSASIFGLWEHSLQFGRDFGSGGKGNKLFCLFIFSVPCMYYLLYLIF</sequence>